<dbReference type="Pfam" id="PF11967">
    <property type="entry name" value="RecO_N"/>
    <property type="match status" value="1"/>
</dbReference>
<evidence type="ECO:0000256" key="4">
    <source>
        <dbReference type="ARBA" id="ARBA00023172"/>
    </source>
</evidence>
<dbReference type="NCBIfam" id="TIGR00613">
    <property type="entry name" value="reco"/>
    <property type="match status" value="1"/>
</dbReference>
<dbReference type="InterPro" id="IPR037278">
    <property type="entry name" value="ARFGAP/RecO"/>
</dbReference>
<dbReference type="SUPFAM" id="SSF57863">
    <property type="entry name" value="ArfGap/RecO-like zinc finger"/>
    <property type="match status" value="1"/>
</dbReference>
<dbReference type="GO" id="GO:0006310">
    <property type="term" value="P:DNA recombination"/>
    <property type="evidence" value="ECO:0007669"/>
    <property type="project" value="UniProtKB-UniRule"/>
</dbReference>
<dbReference type="InterPro" id="IPR012340">
    <property type="entry name" value="NA-bd_OB-fold"/>
</dbReference>
<feature type="domain" description="DNA replication/recombination mediator RecO N-terminal" evidence="8">
    <location>
        <begin position="1"/>
        <end position="76"/>
    </location>
</feature>
<name>A0A2V3WBW6_9BACI</name>
<dbReference type="Gene3D" id="1.20.1440.120">
    <property type="entry name" value="Recombination protein O, C-terminal domain"/>
    <property type="match status" value="1"/>
</dbReference>
<sequence>MFEKLEGIIIRTQDYGETHKIVTLFSKRLGKLAVIARGAKKPKSRMAAVSQAFIHGEYLIQLGRGMGVMQQGEVIMSHRKIREDIVKTAYVSYLAELTDKLIDEKKPNAFIFNQLEASIAGIEEDKDPDVILMMYEIKLYALQGFQPILDHCIHCGRTEDLVCFSIHQGGTLCNRCVSQDQYAVKLSPQQLKLLRMFSTVGLERVQNISVKLENKVVLKQLLADYLDQHGGIFLKSRKFLAQLNQLN</sequence>
<dbReference type="RefSeq" id="WP_110250932.1">
    <property type="nucleotide sequence ID" value="NZ_QJJR01000004.1"/>
</dbReference>
<dbReference type="Proteomes" id="UP000247922">
    <property type="component" value="Unassembled WGS sequence"/>
</dbReference>
<comment type="caution">
    <text evidence="9">The sequence shown here is derived from an EMBL/GenBank/DDBJ whole genome shotgun (WGS) entry which is preliminary data.</text>
</comment>
<dbReference type="GO" id="GO:0043590">
    <property type="term" value="C:bacterial nucleoid"/>
    <property type="evidence" value="ECO:0007669"/>
    <property type="project" value="TreeGrafter"/>
</dbReference>
<evidence type="ECO:0000256" key="6">
    <source>
        <dbReference type="ARBA" id="ARBA00033409"/>
    </source>
</evidence>
<dbReference type="InterPro" id="IPR042242">
    <property type="entry name" value="RecO_C"/>
</dbReference>
<dbReference type="PANTHER" id="PTHR33991">
    <property type="entry name" value="DNA REPAIR PROTEIN RECO"/>
    <property type="match status" value="1"/>
</dbReference>
<keyword evidence="4 7" id="KW-0233">DNA recombination</keyword>
<dbReference type="OrthoDB" id="9797083at2"/>
<evidence type="ECO:0000256" key="1">
    <source>
        <dbReference type="ARBA" id="ARBA00007452"/>
    </source>
</evidence>
<evidence type="ECO:0000256" key="5">
    <source>
        <dbReference type="ARBA" id="ARBA00023204"/>
    </source>
</evidence>
<accession>A0A2V3WBW6</accession>
<keyword evidence="10" id="KW-1185">Reference proteome</keyword>
<gene>
    <name evidence="7" type="primary">recO</name>
    <name evidence="9" type="ORF">DES38_10456</name>
</gene>
<evidence type="ECO:0000256" key="7">
    <source>
        <dbReference type="HAMAP-Rule" id="MF_00201"/>
    </source>
</evidence>
<evidence type="ECO:0000256" key="2">
    <source>
        <dbReference type="ARBA" id="ARBA00021310"/>
    </source>
</evidence>
<keyword evidence="5 7" id="KW-0234">DNA repair</keyword>
<organism evidence="9 10">
    <name type="scientific">Streptohalobacillus salinus</name>
    <dbReference type="NCBI Taxonomy" id="621096"/>
    <lineage>
        <taxon>Bacteria</taxon>
        <taxon>Bacillati</taxon>
        <taxon>Bacillota</taxon>
        <taxon>Bacilli</taxon>
        <taxon>Bacillales</taxon>
        <taxon>Bacillaceae</taxon>
        <taxon>Streptohalobacillus</taxon>
    </lineage>
</organism>
<dbReference type="Gene3D" id="2.40.50.140">
    <property type="entry name" value="Nucleic acid-binding proteins"/>
    <property type="match status" value="1"/>
</dbReference>
<dbReference type="SUPFAM" id="SSF50249">
    <property type="entry name" value="Nucleic acid-binding proteins"/>
    <property type="match status" value="1"/>
</dbReference>
<dbReference type="InterPro" id="IPR003717">
    <property type="entry name" value="RecO"/>
</dbReference>
<dbReference type="InterPro" id="IPR022572">
    <property type="entry name" value="DNA_rep/recomb_RecO_N"/>
</dbReference>
<dbReference type="EMBL" id="QJJR01000004">
    <property type="protein sequence ID" value="PXW91630.1"/>
    <property type="molecule type" value="Genomic_DNA"/>
</dbReference>
<comment type="similarity">
    <text evidence="1 7">Belongs to the RecO family.</text>
</comment>
<evidence type="ECO:0000313" key="9">
    <source>
        <dbReference type="EMBL" id="PXW91630.1"/>
    </source>
</evidence>
<dbReference type="Pfam" id="PF02565">
    <property type="entry name" value="RecO_C"/>
    <property type="match status" value="1"/>
</dbReference>
<proteinExistence type="inferred from homology"/>
<dbReference type="HAMAP" id="MF_00201">
    <property type="entry name" value="RecO"/>
    <property type="match status" value="1"/>
</dbReference>
<comment type="function">
    <text evidence="7">Involved in DNA repair and RecF pathway recombination.</text>
</comment>
<dbReference type="AlphaFoldDB" id="A0A2V3WBW6"/>
<dbReference type="PANTHER" id="PTHR33991:SF1">
    <property type="entry name" value="DNA REPAIR PROTEIN RECO"/>
    <property type="match status" value="1"/>
</dbReference>
<evidence type="ECO:0000256" key="3">
    <source>
        <dbReference type="ARBA" id="ARBA00022763"/>
    </source>
</evidence>
<dbReference type="GO" id="GO:0006302">
    <property type="term" value="P:double-strand break repair"/>
    <property type="evidence" value="ECO:0007669"/>
    <property type="project" value="TreeGrafter"/>
</dbReference>
<evidence type="ECO:0000259" key="8">
    <source>
        <dbReference type="Pfam" id="PF11967"/>
    </source>
</evidence>
<evidence type="ECO:0000313" key="10">
    <source>
        <dbReference type="Proteomes" id="UP000247922"/>
    </source>
</evidence>
<protein>
    <recommendedName>
        <fullName evidence="2 7">DNA repair protein RecO</fullName>
    </recommendedName>
    <alternativeName>
        <fullName evidence="6 7">Recombination protein O</fullName>
    </alternativeName>
</protein>
<keyword evidence="3 7" id="KW-0227">DNA damage</keyword>
<reference evidence="9 10" key="1">
    <citation type="submission" date="2018-05" db="EMBL/GenBank/DDBJ databases">
        <title>Genomic Encyclopedia of Type Strains, Phase IV (KMG-IV): sequencing the most valuable type-strain genomes for metagenomic binning, comparative biology and taxonomic classification.</title>
        <authorList>
            <person name="Goeker M."/>
        </authorList>
    </citation>
    <scope>NUCLEOTIDE SEQUENCE [LARGE SCALE GENOMIC DNA]</scope>
    <source>
        <strain evidence="9 10">DSM 22440</strain>
    </source>
</reference>